<feature type="non-terminal residue" evidence="1">
    <location>
        <position position="1"/>
    </location>
</feature>
<comment type="caution">
    <text evidence="1">The sequence shown here is derived from an EMBL/GenBank/DDBJ whole genome shotgun (WGS) entry which is preliminary data.</text>
</comment>
<gene>
    <name evidence="1" type="ORF">S12H4_39405</name>
</gene>
<evidence type="ECO:0000313" key="1">
    <source>
        <dbReference type="EMBL" id="GAI99999.1"/>
    </source>
</evidence>
<dbReference type="EMBL" id="BARW01023815">
    <property type="protein sequence ID" value="GAI99999.1"/>
    <property type="molecule type" value="Genomic_DNA"/>
</dbReference>
<dbReference type="AlphaFoldDB" id="X1V5V1"/>
<reference evidence="1" key="1">
    <citation type="journal article" date="2014" name="Front. Microbiol.">
        <title>High frequency of phylogenetically diverse reductive dehalogenase-homologous genes in deep subseafloor sedimentary metagenomes.</title>
        <authorList>
            <person name="Kawai M."/>
            <person name="Futagami T."/>
            <person name="Toyoda A."/>
            <person name="Takaki Y."/>
            <person name="Nishi S."/>
            <person name="Hori S."/>
            <person name="Arai W."/>
            <person name="Tsubouchi T."/>
            <person name="Morono Y."/>
            <person name="Uchiyama I."/>
            <person name="Ito T."/>
            <person name="Fujiyama A."/>
            <person name="Inagaki F."/>
            <person name="Takami H."/>
        </authorList>
    </citation>
    <scope>NUCLEOTIDE SEQUENCE</scope>
    <source>
        <strain evidence="1">Expedition CK06-06</strain>
    </source>
</reference>
<proteinExistence type="predicted"/>
<protein>
    <submittedName>
        <fullName evidence="1">Uncharacterized protein</fullName>
    </submittedName>
</protein>
<sequence length="67" mass="7830">LDNALKYFELNDKEKDIIKNHMFPIGIPRSPEAWVATFVDKFLAMTEYSTRAKNITVRQYKSLFSMG</sequence>
<accession>X1V5V1</accession>
<name>X1V5V1_9ZZZZ</name>
<organism evidence="1">
    <name type="scientific">marine sediment metagenome</name>
    <dbReference type="NCBI Taxonomy" id="412755"/>
    <lineage>
        <taxon>unclassified sequences</taxon>
        <taxon>metagenomes</taxon>
        <taxon>ecological metagenomes</taxon>
    </lineage>
</organism>